<keyword evidence="2" id="KW-0238">DNA-binding</keyword>
<keyword evidence="6" id="KW-1185">Reference proteome</keyword>
<evidence type="ECO:0000256" key="1">
    <source>
        <dbReference type="ARBA" id="ARBA00023015"/>
    </source>
</evidence>
<protein>
    <submittedName>
        <fullName evidence="5">GntR family transcriptional regulator</fullName>
    </submittedName>
</protein>
<evidence type="ECO:0000313" key="5">
    <source>
        <dbReference type="EMBL" id="MDB6178470.1"/>
    </source>
</evidence>
<dbReference type="SUPFAM" id="SSF46785">
    <property type="entry name" value="Winged helix' DNA-binding domain"/>
    <property type="match status" value="1"/>
</dbReference>
<organism evidence="5 6">
    <name type="scientific">Paracoccus onchidii</name>
    <dbReference type="NCBI Taxonomy" id="3017813"/>
    <lineage>
        <taxon>Bacteria</taxon>
        <taxon>Pseudomonadati</taxon>
        <taxon>Pseudomonadota</taxon>
        <taxon>Alphaproteobacteria</taxon>
        <taxon>Rhodobacterales</taxon>
        <taxon>Paracoccaceae</taxon>
        <taxon>Paracoccus</taxon>
    </lineage>
</organism>
<dbReference type="EMBL" id="JAQBIE010000016">
    <property type="protein sequence ID" value="MDB6178470.1"/>
    <property type="molecule type" value="Genomic_DNA"/>
</dbReference>
<evidence type="ECO:0000256" key="2">
    <source>
        <dbReference type="ARBA" id="ARBA00023125"/>
    </source>
</evidence>
<dbReference type="InterPro" id="IPR000524">
    <property type="entry name" value="Tscrpt_reg_HTH_GntR"/>
</dbReference>
<dbReference type="InterPro" id="IPR036388">
    <property type="entry name" value="WH-like_DNA-bd_sf"/>
</dbReference>
<dbReference type="Proteomes" id="UP001165641">
    <property type="component" value="Unassembled WGS sequence"/>
</dbReference>
<proteinExistence type="predicted"/>
<dbReference type="PANTHER" id="PTHR43537">
    <property type="entry name" value="TRANSCRIPTIONAL REGULATOR, GNTR FAMILY"/>
    <property type="match status" value="1"/>
</dbReference>
<accession>A0ABT4ZIA5</accession>
<evidence type="ECO:0000259" key="4">
    <source>
        <dbReference type="PROSITE" id="PS50949"/>
    </source>
</evidence>
<dbReference type="PROSITE" id="PS50949">
    <property type="entry name" value="HTH_GNTR"/>
    <property type="match status" value="1"/>
</dbReference>
<dbReference type="SMART" id="SM00345">
    <property type="entry name" value="HTH_GNTR"/>
    <property type="match status" value="1"/>
</dbReference>
<dbReference type="CDD" id="cd07377">
    <property type="entry name" value="WHTH_GntR"/>
    <property type="match status" value="1"/>
</dbReference>
<dbReference type="Pfam" id="PF07729">
    <property type="entry name" value="FCD"/>
    <property type="match status" value="1"/>
</dbReference>
<reference evidence="5" key="1">
    <citation type="submission" date="2022-12" db="EMBL/GenBank/DDBJ databases">
        <title>Paracoccus onchidii sp. nov., isolated from a marine invertebrate from the South China Sea.</title>
        <authorList>
            <person name="Xu S."/>
            <person name="Liu Z."/>
            <person name="Xu Y."/>
        </authorList>
    </citation>
    <scope>NUCLEOTIDE SEQUENCE</scope>
    <source>
        <strain evidence="5">Z330</strain>
    </source>
</reference>
<comment type="caution">
    <text evidence="5">The sequence shown here is derived from an EMBL/GenBank/DDBJ whole genome shotgun (WGS) entry which is preliminary data.</text>
</comment>
<evidence type="ECO:0000313" key="6">
    <source>
        <dbReference type="Proteomes" id="UP001165641"/>
    </source>
</evidence>
<dbReference type="SUPFAM" id="SSF48008">
    <property type="entry name" value="GntR ligand-binding domain-like"/>
    <property type="match status" value="1"/>
</dbReference>
<evidence type="ECO:0000256" key="3">
    <source>
        <dbReference type="ARBA" id="ARBA00023163"/>
    </source>
</evidence>
<dbReference type="InterPro" id="IPR008920">
    <property type="entry name" value="TF_FadR/GntR_C"/>
</dbReference>
<dbReference type="RefSeq" id="WP_271889591.1">
    <property type="nucleotide sequence ID" value="NZ_JAQBIE010000016.1"/>
</dbReference>
<dbReference type="Gene3D" id="1.10.10.10">
    <property type="entry name" value="Winged helix-like DNA-binding domain superfamily/Winged helix DNA-binding domain"/>
    <property type="match status" value="1"/>
</dbReference>
<sequence length="219" mass="24369">MRTTPTAQRIRLSLENAIVDGVYAPGDKLNPIRIAADYECSRTPVREALQALEASGLVRVQPKKGTFVTQLSVTELMERFEVMAELESLCARLACRRATQDDIGALTASFQACYDAAQARQSDRYYAENTLFHQAIYRAAHNEFLEAETLCLQTVLQPYRRRQLRAQGRVRDSLGEHRLILQAIAAGNSADAARIMQDHVLVQGEGFRDMIAALTVAKG</sequence>
<keyword evidence="3" id="KW-0804">Transcription</keyword>
<feature type="domain" description="HTH gntR-type" evidence="4">
    <location>
        <begin position="4"/>
        <end position="71"/>
    </location>
</feature>
<name>A0ABT4ZIA5_9RHOB</name>
<dbReference type="PANTHER" id="PTHR43537:SF49">
    <property type="entry name" value="TRANSCRIPTIONAL REGULATORY PROTEIN"/>
    <property type="match status" value="1"/>
</dbReference>
<dbReference type="Pfam" id="PF00392">
    <property type="entry name" value="GntR"/>
    <property type="match status" value="1"/>
</dbReference>
<gene>
    <name evidence="5" type="ORF">PAF17_13275</name>
</gene>
<dbReference type="InterPro" id="IPR011711">
    <property type="entry name" value="GntR_C"/>
</dbReference>
<dbReference type="SMART" id="SM00895">
    <property type="entry name" value="FCD"/>
    <property type="match status" value="1"/>
</dbReference>
<keyword evidence="1" id="KW-0805">Transcription regulation</keyword>
<dbReference type="InterPro" id="IPR036390">
    <property type="entry name" value="WH_DNA-bd_sf"/>
</dbReference>
<dbReference type="Gene3D" id="1.20.120.530">
    <property type="entry name" value="GntR ligand-binding domain-like"/>
    <property type="match status" value="1"/>
</dbReference>